<proteinExistence type="predicted"/>
<protein>
    <submittedName>
        <fullName evidence="1">Uncharacterized protein</fullName>
    </submittedName>
</protein>
<evidence type="ECO:0000313" key="1">
    <source>
        <dbReference type="EnsemblPlants" id="ONIVA09G07900.1"/>
    </source>
</evidence>
<keyword evidence="2" id="KW-1185">Reference proteome</keyword>
<dbReference type="Proteomes" id="UP000006591">
    <property type="component" value="Chromosome 9"/>
</dbReference>
<reference evidence="1" key="2">
    <citation type="submission" date="2018-04" db="EMBL/GenBank/DDBJ databases">
        <title>OnivRS2 (Oryza nivara Reference Sequence Version 2).</title>
        <authorList>
            <person name="Zhang J."/>
            <person name="Kudrna D."/>
            <person name="Lee S."/>
            <person name="Talag J."/>
            <person name="Rajasekar S."/>
            <person name="Welchert J."/>
            <person name="Hsing Y.-I."/>
            <person name="Wing R.A."/>
        </authorList>
    </citation>
    <scope>NUCLEOTIDE SEQUENCE [LARGE SCALE GENOMIC DNA]</scope>
    <source>
        <strain evidence="1">SL10</strain>
    </source>
</reference>
<dbReference type="HOGENOM" id="CLU_2692028_0_0_1"/>
<dbReference type="Gramene" id="ONIVA09G07900.1">
    <property type="protein sequence ID" value="ONIVA09G07900.1"/>
    <property type="gene ID" value="ONIVA09G07900"/>
</dbReference>
<reference evidence="1" key="1">
    <citation type="submission" date="2015-04" db="UniProtKB">
        <authorList>
            <consortium name="EnsemblPlants"/>
        </authorList>
    </citation>
    <scope>IDENTIFICATION</scope>
    <source>
        <strain evidence="1">SL10</strain>
    </source>
</reference>
<accession>A0A0E0IIT5</accession>
<dbReference type="AlphaFoldDB" id="A0A0E0IIT5"/>
<evidence type="ECO:0000313" key="2">
    <source>
        <dbReference type="Proteomes" id="UP000006591"/>
    </source>
</evidence>
<dbReference type="EnsemblPlants" id="ONIVA09G07900.1">
    <property type="protein sequence ID" value="ONIVA09G07900.1"/>
    <property type="gene ID" value="ONIVA09G07900"/>
</dbReference>
<name>A0A0E0IIT5_ORYNI</name>
<sequence>MQREAFGSARLRRRLRRLSVDLLRGPVCSIADSACKSAGHRMILTAARSMVQSYLNYTLKGAPLHDLSYMSSTE</sequence>
<organism evidence="1">
    <name type="scientific">Oryza nivara</name>
    <name type="common">Indian wild rice</name>
    <name type="synonym">Oryza sativa f. spontanea</name>
    <dbReference type="NCBI Taxonomy" id="4536"/>
    <lineage>
        <taxon>Eukaryota</taxon>
        <taxon>Viridiplantae</taxon>
        <taxon>Streptophyta</taxon>
        <taxon>Embryophyta</taxon>
        <taxon>Tracheophyta</taxon>
        <taxon>Spermatophyta</taxon>
        <taxon>Magnoliopsida</taxon>
        <taxon>Liliopsida</taxon>
        <taxon>Poales</taxon>
        <taxon>Poaceae</taxon>
        <taxon>BOP clade</taxon>
        <taxon>Oryzoideae</taxon>
        <taxon>Oryzeae</taxon>
        <taxon>Oryzinae</taxon>
        <taxon>Oryza</taxon>
    </lineage>
</organism>